<dbReference type="RefSeq" id="WP_065859324.1">
    <property type="nucleotide sequence ID" value="NZ_LYPC01000030.1"/>
</dbReference>
<dbReference type="OrthoDB" id="9771544at2"/>
<protein>
    <recommendedName>
        <fullName evidence="8">ABC transmembrane type-1 domain-containing protein</fullName>
    </recommendedName>
</protein>
<feature type="domain" description="ABC transmembrane type-1" evidence="8">
    <location>
        <begin position="67"/>
        <end position="256"/>
    </location>
</feature>
<evidence type="ECO:0000256" key="6">
    <source>
        <dbReference type="ARBA" id="ARBA00023136"/>
    </source>
</evidence>
<dbReference type="AlphaFoldDB" id="A0A1C0ZRV2"/>
<feature type="transmembrane region" description="Helical" evidence="7">
    <location>
        <begin position="235"/>
        <end position="256"/>
    </location>
</feature>
<dbReference type="PANTHER" id="PTHR43744:SF12">
    <property type="entry name" value="ABC TRANSPORTER PERMEASE PROTEIN MG189-RELATED"/>
    <property type="match status" value="1"/>
</dbReference>
<comment type="caution">
    <text evidence="9">The sequence shown here is derived from an EMBL/GenBank/DDBJ whole genome shotgun (WGS) entry which is preliminary data.</text>
</comment>
<dbReference type="PROSITE" id="PS50928">
    <property type="entry name" value="ABC_TM1"/>
    <property type="match status" value="1"/>
</dbReference>
<dbReference type="PANTHER" id="PTHR43744">
    <property type="entry name" value="ABC TRANSPORTER PERMEASE PROTEIN MG189-RELATED-RELATED"/>
    <property type="match status" value="1"/>
</dbReference>
<dbReference type="STRING" id="512399.A8709_23365"/>
<organism evidence="9 10">
    <name type="scientific">Paenibacillus pectinilyticus</name>
    <dbReference type="NCBI Taxonomy" id="512399"/>
    <lineage>
        <taxon>Bacteria</taxon>
        <taxon>Bacillati</taxon>
        <taxon>Bacillota</taxon>
        <taxon>Bacilli</taxon>
        <taxon>Bacillales</taxon>
        <taxon>Paenibacillaceae</taxon>
        <taxon>Paenibacillus</taxon>
    </lineage>
</organism>
<dbReference type="InterPro" id="IPR035906">
    <property type="entry name" value="MetI-like_sf"/>
</dbReference>
<dbReference type="GO" id="GO:0055085">
    <property type="term" value="P:transmembrane transport"/>
    <property type="evidence" value="ECO:0007669"/>
    <property type="project" value="InterPro"/>
</dbReference>
<evidence type="ECO:0000259" key="8">
    <source>
        <dbReference type="PROSITE" id="PS50928"/>
    </source>
</evidence>
<evidence type="ECO:0000256" key="4">
    <source>
        <dbReference type="ARBA" id="ARBA00022692"/>
    </source>
</evidence>
<evidence type="ECO:0000256" key="5">
    <source>
        <dbReference type="ARBA" id="ARBA00022989"/>
    </source>
</evidence>
<dbReference type="InterPro" id="IPR000515">
    <property type="entry name" value="MetI-like"/>
</dbReference>
<keyword evidence="5 7" id="KW-1133">Transmembrane helix</keyword>
<feature type="transmembrane region" description="Helical" evidence="7">
    <location>
        <begin position="135"/>
        <end position="156"/>
    </location>
</feature>
<feature type="transmembrane region" description="Helical" evidence="7">
    <location>
        <begin position="177"/>
        <end position="200"/>
    </location>
</feature>
<comment type="subcellular location">
    <subcellularLocation>
        <location evidence="1 7">Cell membrane</location>
        <topology evidence="1 7">Multi-pass membrane protein</topology>
    </subcellularLocation>
</comment>
<evidence type="ECO:0000256" key="7">
    <source>
        <dbReference type="RuleBase" id="RU363032"/>
    </source>
</evidence>
<reference evidence="10" key="1">
    <citation type="submission" date="2016-05" db="EMBL/GenBank/DDBJ databases">
        <title>Paenibacillus oryzae. sp. nov., isolated from the rice root.</title>
        <authorList>
            <person name="Zhang J."/>
            <person name="Zhang X."/>
        </authorList>
    </citation>
    <scope>NUCLEOTIDE SEQUENCE [LARGE SCALE GENOMIC DNA]</scope>
    <source>
        <strain evidence="10">KCTC13222</strain>
    </source>
</reference>
<keyword evidence="2 7" id="KW-0813">Transport</keyword>
<evidence type="ECO:0000256" key="2">
    <source>
        <dbReference type="ARBA" id="ARBA00022448"/>
    </source>
</evidence>
<dbReference type="Proteomes" id="UP000093309">
    <property type="component" value="Unassembled WGS sequence"/>
</dbReference>
<sequence>MRQKKPFLLVLAIFYTIVSLVPTLWMVSGSLKSQNDFNQYPPRFIPQQMHFDNFTKLFNSFHFDVYLKNTIFVTVAIVLLSLLVNSMAAYALARLTFPGRNIIFMFVLGSMMIPFATYMIPLFMVIRQLGLINNLWGIVVIAIAHPFSIFLLRQFYMNFPKELEEAGRIDGLGLIGIFFRLIVPTSKPIFTTVGLLVFIWNWNNYVWPLIVTNDKSLWVLQLGITSFMSEHSAEFQMVMAGSIVAILPIVVLFFSLQRFLIEGILSSGIKG</sequence>
<name>A0A1C0ZRV2_9BACL</name>
<proteinExistence type="inferred from homology"/>
<dbReference type="EMBL" id="LYPC01000030">
    <property type="protein sequence ID" value="OCT10775.1"/>
    <property type="molecule type" value="Genomic_DNA"/>
</dbReference>
<accession>A0A1C0ZRV2</accession>
<feature type="transmembrane region" description="Helical" evidence="7">
    <location>
        <begin position="71"/>
        <end position="93"/>
    </location>
</feature>
<keyword evidence="3" id="KW-1003">Cell membrane</keyword>
<dbReference type="SUPFAM" id="SSF161098">
    <property type="entry name" value="MetI-like"/>
    <property type="match status" value="1"/>
</dbReference>
<feature type="transmembrane region" description="Helical" evidence="7">
    <location>
        <begin position="7"/>
        <end position="27"/>
    </location>
</feature>
<keyword evidence="6 7" id="KW-0472">Membrane</keyword>
<feature type="transmembrane region" description="Helical" evidence="7">
    <location>
        <begin position="102"/>
        <end position="123"/>
    </location>
</feature>
<evidence type="ECO:0000256" key="1">
    <source>
        <dbReference type="ARBA" id="ARBA00004651"/>
    </source>
</evidence>
<evidence type="ECO:0000256" key="3">
    <source>
        <dbReference type="ARBA" id="ARBA00022475"/>
    </source>
</evidence>
<comment type="similarity">
    <text evidence="7">Belongs to the binding-protein-dependent transport system permease family.</text>
</comment>
<keyword evidence="4 7" id="KW-0812">Transmembrane</keyword>
<dbReference type="Pfam" id="PF00528">
    <property type="entry name" value="BPD_transp_1"/>
    <property type="match status" value="1"/>
</dbReference>
<dbReference type="Gene3D" id="1.10.3720.10">
    <property type="entry name" value="MetI-like"/>
    <property type="match status" value="1"/>
</dbReference>
<dbReference type="CDD" id="cd06261">
    <property type="entry name" value="TM_PBP2"/>
    <property type="match status" value="1"/>
</dbReference>
<gene>
    <name evidence="9" type="ORF">A8709_23365</name>
</gene>
<keyword evidence="10" id="KW-1185">Reference proteome</keyword>
<dbReference type="GO" id="GO:0005886">
    <property type="term" value="C:plasma membrane"/>
    <property type="evidence" value="ECO:0007669"/>
    <property type="project" value="UniProtKB-SubCell"/>
</dbReference>
<evidence type="ECO:0000313" key="9">
    <source>
        <dbReference type="EMBL" id="OCT10775.1"/>
    </source>
</evidence>
<evidence type="ECO:0000313" key="10">
    <source>
        <dbReference type="Proteomes" id="UP000093309"/>
    </source>
</evidence>